<organism evidence="1 2">
    <name type="scientific">Schinkia azotoformans LMG 9581</name>
    <dbReference type="NCBI Taxonomy" id="1131731"/>
    <lineage>
        <taxon>Bacteria</taxon>
        <taxon>Bacillati</taxon>
        <taxon>Bacillota</taxon>
        <taxon>Bacilli</taxon>
        <taxon>Bacillales</taxon>
        <taxon>Bacillaceae</taxon>
        <taxon>Calidifontibacillus/Schinkia group</taxon>
        <taxon>Schinkia</taxon>
    </lineage>
</organism>
<gene>
    <name evidence="1" type="ORF">BAZO_12474</name>
</gene>
<dbReference type="EMBL" id="AJLR01000113">
    <property type="protein sequence ID" value="EKN64805.1"/>
    <property type="molecule type" value="Genomic_DNA"/>
</dbReference>
<sequence length="79" mass="9691">MERIKEEWVPTRQAEFEALNEDFISNKEILDNIKEAEETARMNLEQYKKAITERKVKNYSIVQLKMWEEMEQLKKERKL</sequence>
<protein>
    <submittedName>
        <fullName evidence="1">Uncharacterized protein</fullName>
    </submittedName>
</protein>
<dbReference type="AlphaFoldDB" id="K6C0W6"/>
<dbReference type="RefSeq" id="WP_003331864.1">
    <property type="nucleotide sequence ID" value="NZ_AJLR01000113.1"/>
</dbReference>
<keyword evidence="2" id="KW-1185">Reference proteome</keyword>
<dbReference type="PATRIC" id="fig|1131731.3.peg.2558"/>
<name>K6C0W6_SCHAZ</name>
<proteinExistence type="predicted"/>
<evidence type="ECO:0000313" key="1">
    <source>
        <dbReference type="EMBL" id="EKN64805.1"/>
    </source>
</evidence>
<dbReference type="Proteomes" id="UP000006315">
    <property type="component" value="Unassembled WGS sequence"/>
</dbReference>
<reference evidence="1 2" key="1">
    <citation type="journal article" date="2012" name="Front. Microbiol.">
        <title>Redundancy and modularity in membrane-associated dissimilatory nitrate reduction in Bacillus.</title>
        <authorList>
            <person name="Heylen K."/>
            <person name="Keltjens J."/>
        </authorList>
    </citation>
    <scope>NUCLEOTIDE SEQUENCE [LARGE SCALE GENOMIC DNA]</scope>
    <source>
        <strain evidence="1 2">LMG 9581</strain>
    </source>
</reference>
<dbReference type="GeneID" id="89470775"/>
<dbReference type="STRING" id="1131731.BAZO_12474"/>
<accession>K6C0W6</accession>
<comment type="caution">
    <text evidence="1">The sequence shown here is derived from an EMBL/GenBank/DDBJ whole genome shotgun (WGS) entry which is preliminary data.</text>
</comment>
<evidence type="ECO:0000313" key="2">
    <source>
        <dbReference type="Proteomes" id="UP000006315"/>
    </source>
</evidence>